<organism evidence="1 2">
    <name type="scientific">Mariniplasma anaerobium</name>
    <dbReference type="NCBI Taxonomy" id="2735436"/>
    <lineage>
        <taxon>Bacteria</taxon>
        <taxon>Bacillati</taxon>
        <taxon>Mycoplasmatota</taxon>
        <taxon>Mollicutes</taxon>
        <taxon>Acholeplasmatales</taxon>
        <taxon>Acholeplasmataceae</taxon>
        <taxon>Mariniplasma</taxon>
    </lineage>
</organism>
<accession>A0A7U9XUY8</accession>
<dbReference type="AlphaFoldDB" id="A0A7U9XUY8"/>
<protein>
    <recommendedName>
        <fullName evidence="3">ATP-binding protein</fullName>
    </recommendedName>
</protein>
<dbReference type="SUPFAM" id="SSF55874">
    <property type="entry name" value="ATPase domain of HSP90 chaperone/DNA topoisomerase II/histidine kinase"/>
    <property type="match status" value="1"/>
</dbReference>
<evidence type="ECO:0000313" key="2">
    <source>
        <dbReference type="Proteomes" id="UP000620133"/>
    </source>
</evidence>
<gene>
    <name evidence="1" type="ORF">MPAN_005980</name>
</gene>
<dbReference type="RefSeq" id="WP_176238545.1">
    <property type="nucleotide sequence ID" value="NZ_AP024412.1"/>
</dbReference>
<keyword evidence="2" id="KW-1185">Reference proteome</keyword>
<evidence type="ECO:0008006" key="3">
    <source>
        <dbReference type="Google" id="ProtNLM"/>
    </source>
</evidence>
<evidence type="ECO:0000313" key="1">
    <source>
        <dbReference type="EMBL" id="BCR35705.1"/>
    </source>
</evidence>
<name>A0A7U9XUY8_9MOLU</name>
<sequence>MVRDIEKILSMFNIIYKKTAEYFYIDGHNYYITFASEVNNEPDNLRIQVGNKVMQSLIRLYLGNEEEKPILWVLYPEQTSCLVAEFSESLEDENLLNGNKSLKFKKSDFGEPGSVNFSSMQYKARLFHLFNRVDKVDMDTTINIQPESDIYSYFKNFSYKVWNALGEFVDNSTASYFEKNHQEILNGLESFDTLQIYIDYDKSNHLITIKDNAFGMELGDFKRAFRLKDAPIDKSGRNEFGMGLKTAAFWFGKCLTVESTEYGSSNKYRLTLDTDVLDAIKPKEMKIKKSKVPESIHGTTIIISKIYQDREITGGRTIGRIIKELSTIYRRDILGVNSKDKDRPVKIYFNGKELEAETQKYSTIFKKMFIYLKEFRNKNQEYEFLINLNSKHTLYKKEKFHVEHNGVFHHIRVIIGFLNNTGASNAGLVLYRRGRVIEGRVGEFLKPDIIFGAPNSFESQRLFGEVDLDDIPVTQSKDSFSWSEDLQEKVFKAINERILDLKYIIQKFNKNDRLPEGFEVKNSDPTAVIKEINNEQIAKTSEELESIDKYHKDNQIQGIIEKELISNHKSINNEEAEKILESKTIEKASEEIFKFDGIKYKVLFTNSGNFISVSNPQEDEQKICDKVVRINIVHDLFAKFSNNQDFKYIITNIALAIVTSEVNLGEEHIIILRFRSLINKFISNRG</sequence>
<proteinExistence type="predicted"/>
<dbReference type="Gene3D" id="3.30.565.10">
    <property type="entry name" value="Histidine kinase-like ATPase, C-terminal domain"/>
    <property type="match status" value="1"/>
</dbReference>
<dbReference type="KEGG" id="manr:MPAN_005980"/>
<dbReference type="Proteomes" id="UP000620133">
    <property type="component" value="Chromosome"/>
</dbReference>
<dbReference type="Pfam" id="PF13589">
    <property type="entry name" value="HATPase_c_3"/>
    <property type="match status" value="1"/>
</dbReference>
<dbReference type="InterPro" id="IPR036890">
    <property type="entry name" value="HATPase_C_sf"/>
</dbReference>
<reference evidence="1" key="1">
    <citation type="submission" date="2021-01" db="EMBL/GenBank/DDBJ databases">
        <title>Draft genome sequence of Acholeplasmataceae bacterium strain Mahy22.</title>
        <authorList>
            <person name="Watanabe M."/>
            <person name="Kojima H."/>
            <person name="Fukui M."/>
        </authorList>
    </citation>
    <scope>NUCLEOTIDE SEQUENCE</scope>
    <source>
        <strain evidence="1">Mahy22</strain>
    </source>
</reference>
<dbReference type="EMBL" id="AP024412">
    <property type="protein sequence ID" value="BCR35705.1"/>
    <property type="molecule type" value="Genomic_DNA"/>
</dbReference>